<gene>
    <name evidence="3" type="ORF">M9Y10_013064</name>
</gene>
<feature type="compositionally biased region" description="Basic and acidic residues" evidence="1">
    <location>
        <begin position="1085"/>
        <end position="1095"/>
    </location>
</feature>
<evidence type="ECO:0000256" key="1">
    <source>
        <dbReference type="SAM" id="MobiDB-lite"/>
    </source>
</evidence>
<dbReference type="Pfam" id="PF11262">
    <property type="entry name" value="Tho2"/>
    <property type="match status" value="1"/>
</dbReference>
<accession>A0ABR2I7N7</accession>
<dbReference type="Proteomes" id="UP001470230">
    <property type="component" value="Unassembled WGS sequence"/>
</dbReference>
<sequence length="1394" mass="164625">MSEFREFSQRIIQFLDTDGSNIEKLAYDLTQSKLTNEQIMSLLWSFLSLSKTDSLFNENSHELICTILYEIAKINSNFANLLLLTLDMPDLAKINLDSSLFDNDSFYKSKKFYNSRKFKITKYQYMETNPEGFSRLFLALMKNRSDDLVQIIGEHNLDPDSVLLILIDLIGYKNAESTKKFYDMLSQFNVNRTINMLIQKIDQDYMPGHIQILFHLFDSGMIPEQRQIPILSHLSSVLDKLRSILSNEADILCEELRKPRTIFPGEDKYSDTCQRMQKSYGEAHSILYQSPHFKIEFQEINIDKIFKYAQYDPCSVPALAEYVTNFLIESIIADPENFFKNDINMQLISILNCHCTSNRLIVLICRLEYIPAHVFINFLFPSMSMSKVGWQLSEIIFAKLSSLYNFSQRCQIYRRFQEVYETIIDLRILSAKVKGRIGNIMKRITLTGDTKNERKGNVFSYKVSKLFIKAPHVVSNAFITYIRDNDPTPKPEVLVGVLYESSRFIIDIVLWKFIDTIMNVKNETKEETISLDPSMTNWPDYIGKFLGQLADLNFFSFDIEGYLNFIIYQFRQHKVGSACLLTNLLYQITGIQFTDQMEDDAIELKSAEGLPRVIRSLESTKDLQVIQRFKNVLINENNKFAIRILYYLDSMHSTLNFIDFLQDKSQAAIRLDAIQSAFLSLCEFMESNDWNPKELVEKYHFTFPSAFHISRGNGNKNYQVILNENGETMYNDIQSLMPIQMPVDLFTCFWQYGLKDLHFPEEIFKKKLIFIDKEIKAATEENKTNYELIKMNVQANMDNQKEKIPILEENFRRISQDWFNEEVNEKVYQKLVQVCIIKRILISQIDAIYSAKFIFLLAHTSKSFCLKTFILEFLRAFHFIIFSATVVESNSFGIFIRYILKYIRKRDIEESIHEVLMEKINLLLDRNETSFTIANTINMMNMFIKYFPRRTQHKKNILKKLEQVKLNEEKTLLESYTLRIEKSLTNNKRSRSPSPQPRKSPPPQPRNVKQTKQATNDDVKTKSTKDEKSNETKEEEKKEIIIEDKKEEEEMKEKESGLNDKEEEEEEAKDDRDDGNNETNDDNDDHVNEDTRSNDNDENNEEEQINDDVRSNEEGQEAEIKDDDTNSNANEEIAKEEEKEKSDNTQEMDDKDQKEKIEKEKSKDDKEKSKDDREKSKDSKEKAKDDKEKSKDDKKRDKNDQSQDKKVSTKEKVTTNNEKKDSLKQTPQRTVMKSGTSPHQGMRNDRDRSDRNMRNDRDRTNVRSDRTDGTNRDRNDRDRNSRVDNRDRNERIDRDRNIRNDRIERSSSRNDRDRMDRNDSRNDRDRMDRNDSRNDRDRMDRNDNKYQQQRLRNPNDRYQSQGRPNDNDYYYGNRNAQYMDKRQYNDIRRMKNDK</sequence>
<keyword evidence="4" id="KW-1185">Reference proteome</keyword>
<feature type="compositionally biased region" description="Pro residues" evidence="1">
    <location>
        <begin position="994"/>
        <end position="1005"/>
    </location>
</feature>
<feature type="compositionally biased region" description="Basic and acidic residues" evidence="1">
    <location>
        <begin position="1151"/>
        <end position="1223"/>
    </location>
</feature>
<dbReference type="EMBL" id="JAPFFF010000019">
    <property type="protein sequence ID" value="KAK8857965.1"/>
    <property type="molecule type" value="Genomic_DNA"/>
</dbReference>
<feature type="compositionally biased region" description="Basic and acidic residues" evidence="1">
    <location>
        <begin position="1242"/>
        <end position="1344"/>
    </location>
</feature>
<feature type="domain" description="THO complex subunitTHOC2 C-terminal" evidence="2">
    <location>
        <begin position="741"/>
        <end position="904"/>
    </location>
</feature>
<feature type="compositionally biased region" description="Polar residues" evidence="1">
    <location>
        <begin position="1224"/>
        <end position="1239"/>
    </location>
</feature>
<reference evidence="3 4" key="1">
    <citation type="submission" date="2024-04" db="EMBL/GenBank/DDBJ databases">
        <title>Tritrichomonas musculus Genome.</title>
        <authorList>
            <person name="Alves-Ferreira E."/>
            <person name="Grigg M."/>
            <person name="Lorenzi H."/>
            <person name="Galac M."/>
        </authorList>
    </citation>
    <scope>NUCLEOTIDE SEQUENCE [LARGE SCALE GENOMIC DNA]</scope>
    <source>
        <strain evidence="3 4">EAF2021</strain>
    </source>
</reference>
<feature type="compositionally biased region" description="Basic and acidic residues" evidence="1">
    <location>
        <begin position="1379"/>
        <end position="1394"/>
    </location>
</feature>
<dbReference type="InterPro" id="IPR021418">
    <property type="entry name" value="THO_THOC2_C"/>
</dbReference>
<feature type="compositionally biased region" description="Basic and acidic residues" evidence="1">
    <location>
        <begin position="1015"/>
        <end position="1060"/>
    </location>
</feature>
<feature type="region of interest" description="Disordered" evidence="1">
    <location>
        <begin position="982"/>
        <end position="1394"/>
    </location>
</feature>
<evidence type="ECO:0000313" key="4">
    <source>
        <dbReference type="Proteomes" id="UP001470230"/>
    </source>
</evidence>
<organism evidence="3 4">
    <name type="scientific">Tritrichomonas musculus</name>
    <dbReference type="NCBI Taxonomy" id="1915356"/>
    <lineage>
        <taxon>Eukaryota</taxon>
        <taxon>Metamonada</taxon>
        <taxon>Parabasalia</taxon>
        <taxon>Tritrichomonadida</taxon>
        <taxon>Tritrichomonadidae</taxon>
        <taxon>Tritrichomonas</taxon>
    </lineage>
</organism>
<dbReference type="InterPro" id="IPR040007">
    <property type="entry name" value="Tho2"/>
</dbReference>
<feature type="compositionally biased region" description="Polar residues" evidence="1">
    <location>
        <begin position="1345"/>
        <end position="1364"/>
    </location>
</feature>
<proteinExistence type="predicted"/>
<feature type="compositionally biased region" description="Basic and acidic residues" evidence="1">
    <location>
        <begin position="1132"/>
        <end position="1144"/>
    </location>
</feature>
<name>A0ABR2I7N7_9EUKA</name>
<feature type="compositionally biased region" description="Acidic residues" evidence="1">
    <location>
        <begin position="1096"/>
        <end position="1106"/>
    </location>
</feature>
<dbReference type="PANTHER" id="PTHR21597">
    <property type="entry name" value="THO2 PROTEIN"/>
    <property type="match status" value="1"/>
</dbReference>
<comment type="caution">
    <text evidence="3">The sequence shown here is derived from an EMBL/GenBank/DDBJ whole genome shotgun (WGS) entry which is preliminary data.</text>
</comment>
<dbReference type="PANTHER" id="PTHR21597:SF0">
    <property type="entry name" value="THO COMPLEX SUBUNIT 2"/>
    <property type="match status" value="1"/>
</dbReference>
<evidence type="ECO:0000259" key="2">
    <source>
        <dbReference type="Pfam" id="PF11262"/>
    </source>
</evidence>
<evidence type="ECO:0000313" key="3">
    <source>
        <dbReference type="EMBL" id="KAK8857965.1"/>
    </source>
</evidence>
<protein>
    <recommendedName>
        <fullName evidence="2">THO complex subunitTHOC2 C-terminal domain-containing protein</fullName>
    </recommendedName>
</protein>